<reference evidence="1 2" key="1">
    <citation type="submission" date="2014-04" db="EMBL/GenBank/DDBJ databases">
        <title>Evolutionary Origins and Diversification of the Mycorrhizal Mutualists.</title>
        <authorList>
            <consortium name="DOE Joint Genome Institute"/>
            <consortium name="Mycorrhizal Genomics Consortium"/>
            <person name="Kohler A."/>
            <person name="Kuo A."/>
            <person name="Nagy L.G."/>
            <person name="Floudas D."/>
            <person name="Copeland A."/>
            <person name="Barry K.W."/>
            <person name="Cichocki N."/>
            <person name="Veneault-Fourrey C."/>
            <person name="LaButti K."/>
            <person name="Lindquist E.A."/>
            <person name="Lipzen A."/>
            <person name="Lundell T."/>
            <person name="Morin E."/>
            <person name="Murat C."/>
            <person name="Riley R."/>
            <person name="Ohm R."/>
            <person name="Sun H."/>
            <person name="Tunlid A."/>
            <person name="Henrissat B."/>
            <person name="Grigoriev I.V."/>
            <person name="Hibbett D.S."/>
            <person name="Martin F."/>
        </authorList>
    </citation>
    <scope>NUCLEOTIDE SEQUENCE [LARGE SCALE GENOMIC DNA]</scope>
    <source>
        <strain evidence="1 2">MD-312</strain>
    </source>
</reference>
<dbReference type="EMBL" id="KN839858">
    <property type="protein sequence ID" value="KIJ61936.1"/>
    <property type="molecule type" value="Genomic_DNA"/>
</dbReference>
<accession>A0A0C9WCA5</accession>
<gene>
    <name evidence="1" type="ORF">HYDPIDRAFT_76355</name>
</gene>
<keyword evidence="2" id="KW-1185">Reference proteome</keyword>
<protein>
    <submittedName>
        <fullName evidence="1">Uncharacterized protein</fullName>
    </submittedName>
</protein>
<evidence type="ECO:0000313" key="2">
    <source>
        <dbReference type="Proteomes" id="UP000053820"/>
    </source>
</evidence>
<sequence>LTVIPCFCNLKSVPEQQRCPVDSLLILAFVSSCTGSYSEKTLFNYIYAIHVWHILHGQPWHMEQNEL</sequence>
<dbReference type="OrthoDB" id="2687884at2759"/>
<evidence type="ECO:0000313" key="1">
    <source>
        <dbReference type="EMBL" id="KIJ61936.1"/>
    </source>
</evidence>
<proteinExistence type="predicted"/>
<feature type="non-terminal residue" evidence="1">
    <location>
        <position position="1"/>
    </location>
</feature>
<dbReference type="HOGENOM" id="CLU_003292_7_3_1"/>
<dbReference type="AlphaFoldDB" id="A0A0C9WCA5"/>
<feature type="non-terminal residue" evidence="1">
    <location>
        <position position="67"/>
    </location>
</feature>
<name>A0A0C9WCA5_9AGAM</name>
<organism evidence="1 2">
    <name type="scientific">Hydnomerulius pinastri MD-312</name>
    <dbReference type="NCBI Taxonomy" id="994086"/>
    <lineage>
        <taxon>Eukaryota</taxon>
        <taxon>Fungi</taxon>
        <taxon>Dikarya</taxon>
        <taxon>Basidiomycota</taxon>
        <taxon>Agaricomycotina</taxon>
        <taxon>Agaricomycetes</taxon>
        <taxon>Agaricomycetidae</taxon>
        <taxon>Boletales</taxon>
        <taxon>Boletales incertae sedis</taxon>
        <taxon>Leucogyrophana</taxon>
    </lineage>
</organism>
<dbReference type="Proteomes" id="UP000053820">
    <property type="component" value="Unassembled WGS sequence"/>
</dbReference>